<dbReference type="GO" id="GO:0006352">
    <property type="term" value="P:DNA-templated transcription initiation"/>
    <property type="evidence" value="ECO:0007669"/>
    <property type="project" value="InterPro"/>
</dbReference>
<dbReference type="InterPro" id="IPR013325">
    <property type="entry name" value="RNA_pol_sigma_r2"/>
</dbReference>
<evidence type="ECO:0000313" key="3">
    <source>
        <dbReference type="EMBL" id="OJI95255.1"/>
    </source>
</evidence>
<dbReference type="Gene3D" id="1.10.1740.10">
    <property type="match status" value="1"/>
</dbReference>
<organism evidence="3 4">
    <name type="scientific">Planktotalea frisia</name>
    <dbReference type="NCBI Taxonomy" id="696762"/>
    <lineage>
        <taxon>Bacteria</taxon>
        <taxon>Pseudomonadati</taxon>
        <taxon>Pseudomonadota</taxon>
        <taxon>Alphaproteobacteria</taxon>
        <taxon>Rhodobacterales</taxon>
        <taxon>Paracoccaceae</taxon>
        <taxon>Planktotalea</taxon>
    </lineage>
</organism>
<comment type="caution">
    <text evidence="3">The sequence shown here is derived from an EMBL/GenBank/DDBJ whole genome shotgun (WGS) entry which is preliminary data.</text>
</comment>
<dbReference type="InterPro" id="IPR007627">
    <property type="entry name" value="RNA_pol_sigma70_r2"/>
</dbReference>
<evidence type="ECO:0000313" key="4">
    <source>
        <dbReference type="Proteomes" id="UP000184514"/>
    </source>
</evidence>
<evidence type="ECO:0000259" key="2">
    <source>
        <dbReference type="Pfam" id="PF20239"/>
    </source>
</evidence>
<proteinExistence type="predicted"/>
<reference evidence="3 4" key="1">
    <citation type="submission" date="2016-10" db="EMBL/GenBank/DDBJ databases">
        <title>Genome sequence of Planktotalea frisia SH6-1.</title>
        <authorList>
            <person name="Poehlein A."/>
            <person name="Bakenhus I."/>
            <person name="Voget S."/>
            <person name="Brinkhoff T."/>
            <person name="Simon M."/>
        </authorList>
    </citation>
    <scope>NUCLEOTIDE SEQUENCE [LARGE SCALE GENOMIC DNA]</scope>
    <source>
        <strain evidence="3 4">SH6-1</strain>
    </source>
</reference>
<accession>A0A1L9P150</accession>
<dbReference type="AlphaFoldDB" id="A0A1L9P150"/>
<sequence length="398" mass="43107">MNNAVRAAENVARASYGRLLAILASRSSDIASAEDALSEAFSKALTLWPRDGVPDNPDAWLVRVARNRLIDGQRRNAKLAPEDDMPELIAEPETIVPDKRLHLMLVCAHPAIDPKMHTPLMLQCVMGLDAEQIGQAFLVPKATMAQRLVRAKTKIKANAVPFAIPANDKLSPRLEAVMEAIYGAYSVDWLETGDDLGKEALFLGDVLSAQLPNNAEALGLAALLGFAAARRDARIVDGEFVPLDAQNPALWNEPLIRGAQAMLRRASALGQIGRFQLEAAIQAIHARRIDNELMDWRGATQLYAGLCQLYPTLGAQIGYAVALSHLHGPDAGIAVLDALPKTQVAGLQSYHATRAHFLAEQGKLDDAAKSYETALALTFQPALRVFLQEKQSAIVAQL</sequence>
<dbReference type="STRING" id="696762.PFRI_04920"/>
<feature type="domain" description="RNA polymerase sigma-70 region 2" evidence="1">
    <location>
        <begin position="14"/>
        <end position="77"/>
    </location>
</feature>
<dbReference type="EMBL" id="MLCB01000040">
    <property type="protein sequence ID" value="OJI95255.1"/>
    <property type="molecule type" value="Genomic_DNA"/>
</dbReference>
<dbReference type="PANTHER" id="PTHR47756">
    <property type="entry name" value="BLL6612 PROTEIN-RELATED"/>
    <property type="match status" value="1"/>
</dbReference>
<dbReference type="SUPFAM" id="SSF88659">
    <property type="entry name" value="Sigma3 and sigma4 domains of RNA polymerase sigma factors"/>
    <property type="match status" value="1"/>
</dbReference>
<feature type="domain" description="DUF6596" evidence="2">
    <location>
        <begin position="173"/>
        <end position="266"/>
    </location>
</feature>
<gene>
    <name evidence="3" type="ORF">PFRI_04920</name>
</gene>
<dbReference type="Proteomes" id="UP000184514">
    <property type="component" value="Unassembled WGS sequence"/>
</dbReference>
<dbReference type="InterPro" id="IPR013324">
    <property type="entry name" value="RNA_pol_sigma_r3/r4-like"/>
</dbReference>
<evidence type="ECO:0000259" key="1">
    <source>
        <dbReference type="Pfam" id="PF04542"/>
    </source>
</evidence>
<dbReference type="Pfam" id="PF04542">
    <property type="entry name" value="Sigma70_r2"/>
    <property type="match status" value="1"/>
</dbReference>
<dbReference type="PANTHER" id="PTHR47756:SF2">
    <property type="entry name" value="BLL6612 PROTEIN"/>
    <property type="match status" value="1"/>
</dbReference>
<name>A0A1L9P150_9RHOB</name>
<dbReference type="SUPFAM" id="SSF88946">
    <property type="entry name" value="Sigma2 domain of RNA polymerase sigma factors"/>
    <property type="match status" value="1"/>
</dbReference>
<protein>
    <submittedName>
        <fullName evidence="3">RNA polymerase sigma factor</fullName>
    </submittedName>
</protein>
<dbReference type="RefSeq" id="WP_072629176.1">
    <property type="nucleotide sequence ID" value="NZ_MLCB01000040.1"/>
</dbReference>
<dbReference type="Pfam" id="PF20239">
    <property type="entry name" value="DUF6596"/>
    <property type="match status" value="1"/>
</dbReference>
<dbReference type="InterPro" id="IPR046531">
    <property type="entry name" value="DUF6596"/>
</dbReference>
<dbReference type="GO" id="GO:0003700">
    <property type="term" value="F:DNA-binding transcription factor activity"/>
    <property type="evidence" value="ECO:0007669"/>
    <property type="project" value="InterPro"/>
</dbReference>
<keyword evidence="4" id="KW-1185">Reference proteome</keyword>